<feature type="region of interest" description="Disordered" evidence="2">
    <location>
        <begin position="330"/>
        <end position="363"/>
    </location>
</feature>
<dbReference type="Pfam" id="PF13837">
    <property type="entry name" value="Myb_DNA-bind_4"/>
    <property type="match status" value="1"/>
</dbReference>
<name>A0ABU6SCI8_9FABA</name>
<reference evidence="4 5" key="1">
    <citation type="journal article" date="2023" name="Plants (Basel)">
        <title>Bridging the Gap: Combining Genomics and Transcriptomics Approaches to Understand Stylosanthes scabra, an Orphan Legume from the Brazilian Caatinga.</title>
        <authorList>
            <person name="Ferreira-Neto J.R.C."/>
            <person name="da Silva M.D."/>
            <person name="Binneck E."/>
            <person name="de Melo N.F."/>
            <person name="da Silva R.H."/>
            <person name="de Melo A.L.T.M."/>
            <person name="Pandolfi V."/>
            <person name="Bustamante F.O."/>
            <person name="Brasileiro-Vidal A.C."/>
            <person name="Benko-Iseppon A.M."/>
        </authorList>
    </citation>
    <scope>NUCLEOTIDE SEQUENCE [LARGE SCALE GENOMIC DNA]</scope>
    <source>
        <tissue evidence="4">Leaves</tissue>
    </source>
</reference>
<feature type="coiled-coil region" evidence="1">
    <location>
        <begin position="384"/>
        <end position="415"/>
    </location>
</feature>
<keyword evidence="5" id="KW-1185">Reference proteome</keyword>
<comment type="caution">
    <text evidence="4">The sequence shown here is derived from an EMBL/GenBank/DDBJ whole genome shotgun (WGS) entry which is preliminary data.</text>
</comment>
<sequence>MDGIDDDARYPPNRYGDSRSHVYDYQDNQELDMRDSSYSQPVPNEFPQDNNDVDEEDDEQLGEGEDDGIDQRNGFQIPKKDADDNDEGEGDIDGDDDEDGHDHDDNIDEGNNDNKKIRNNFRLSQKDDNDDEEGDTDGDGNDYDDNNNEGNDDNDNSHATKIEDGLELHPKKQKLKSLVSAYELAARVPAPSTAATSAPKPSSGGRNSLTDWTEHETFVLLDAWGDRFLQHERKSLRSDEWHEVAEEVSKISKVDRTNTQCRNRIDTLKKKYKKEMMKFPATGVGSSKWLYFERMNKLMSPPPQQTSLPCEMQSQKHAAINSRVNLNLANGVDKMKNSPETTESTSEDGSPGPRAKKRKKRRCNDNACSFRLLADSIHKFSKIYEKIENSKRQQMVELEKMRMDLHKELETQKRQILERVQSKIWKLEQGDDENDDSAENGM</sequence>
<feature type="compositionally biased region" description="Polar residues" evidence="2">
    <location>
        <begin position="338"/>
        <end position="348"/>
    </location>
</feature>
<feature type="compositionally biased region" description="Basic and acidic residues" evidence="2">
    <location>
        <begin position="155"/>
        <end position="170"/>
    </location>
</feature>
<feature type="compositionally biased region" description="Acidic residues" evidence="2">
    <location>
        <begin position="51"/>
        <end position="68"/>
    </location>
</feature>
<feature type="region of interest" description="Disordered" evidence="2">
    <location>
        <begin position="1"/>
        <end position="171"/>
    </location>
</feature>
<dbReference type="InterPro" id="IPR044822">
    <property type="entry name" value="Myb_DNA-bind_4"/>
</dbReference>
<evidence type="ECO:0000256" key="1">
    <source>
        <dbReference type="SAM" id="Coils"/>
    </source>
</evidence>
<evidence type="ECO:0000313" key="5">
    <source>
        <dbReference type="Proteomes" id="UP001341840"/>
    </source>
</evidence>
<dbReference type="PANTHER" id="PTHR31307:SF6">
    <property type="entry name" value="OS01G0718900 PROTEIN"/>
    <property type="match status" value="1"/>
</dbReference>
<keyword evidence="1" id="KW-0175">Coiled coil</keyword>
<dbReference type="Proteomes" id="UP001341840">
    <property type="component" value="Unassembled WGS sequence"/>
</dbReference>
<feature type="compositionally biased region" description="Acidic residues" evidence="2">
    <location>
        <begin position="83"/>
        <end position="111"/>
    </location>
</feature>
<dbReference type="InterPro" id="IPR044823">
    <property type="entry name" value="ASIL1/2-like"/>
</dbReference>
<organism evidence="4 5">
    <name type="scientific">Stylosanthes scabra</name>
    <dbReference type="NCBI Taxonomy" id="79078"/>
    <lineage>
        <taxon>Eukaryota</taxon>
        <taxon>Viridiplantae</taxon>
        <taxon>Streptophyta</taxon>
        <taxon>Embryophyta</taxon>
        <taxon>Tracheophyta</taxon>
        <taxon>Spermatophyta</taxon>
        <taxon>Magnoliopsida</taxon>
        <taxon>eudicotyledons</taxon>
        <taxon>Gunneridae</taxon>
        <taxon>Pentapetalae</taxon>
        <taxon>rosids</taxon>
        <taxon>fabids</taxon>
        <taxon>Fabales</taxon>
        <taxon>Fabaceae</taxon>
        <taxon>Papilionoideae</taxon>
        <taxon>50 kb inversion clade</taxon>
        <taxon>dalbergioids sensu lato</taxon>
        <taxon>Dalbergieae</taxon>
        <taxon>Pterocarpus clade</taxon>
        <taxon>Stylosanthes</taxon>
    </lineage>
</organism>
<evidence type="ECO:0000313" key="4">
    <source>
        <dbReference type="EMBL" id="MED6133919.1"/>
    </source>
</evidence>
<dbReference type="InterPro" id="IPR001005">
    <property type="entry name" value="SANT/Myb"/>
</dbReference>
<dbReference type="PANTHER" id="PTHR31307">
    <property type="entry name" value="TRIHELIX TRANSCRIPTION FACTOR ASIL2"/>
    <property type="match status" value="1"/>
</dbReference>
<evidence type="ECO:0000259" key="3">
    <source>
        <dbReference type="PROSITE" id="PS50090"/>
    </source>
</evidence>
<dbReference type="EMBL" id="JASCZI010060560">
    <property type="protein sequence ID" value="MED6133919.1"/>
    <property type="molecule type" value="Genomic_DNA"/>
</dbReference>
<feature type="domain" description="Myb-like" evidence="3">
    <location>
        <begin position="212"/>
        <end position="269"/>
    </location>
</feature>
<feature type="compositionally biased region" description="Acidic residues" evidence="2">
    <location>
        <begin position="128"/>
        <end position="154"/>
    </location>
</feature>
<proteinExistence type="predicted"/>
<protein>
    <recommendedName>
        <fullName evidence="3">Myb-like domain-containing protein</fullName>
    </recommendedName>
</protein>
<dbReference type="PROSITE" id="PS50090">
    <property type="entry name" value="MYB_LIKE"/>
    <property type="match status" value="1"/>
</dbReference>
<evidence type="ECO:0000256" key="2">
    <source>
        <dbReference type="SAM" id="MobiDB-lite"/>
    </source>
</evidence>
<accession>A0ABU6SCI8</accession>
<dbReference type="Gene3D" id="1.10.10.60">
    <property type="entry name" value="Homeodomain-like"/>
    <property type="match status" value="1"/>
</dbReference>
<gene>
    <name evidence="4" type="ORF">PIB30_032720</name>
</gene>